<proteinExistence type="predicted"/>
<evidence type="ECO:0000313" key="2">
    <source>
        <dbReference type="Proteomes" id="UP000319449"/>
    </source>
</evidence>
<reference evidence="1 2" key="1">
    <citation type="submission" date="2019-07" db="EMBL/GenBank/DDBJ databases">
        <title>Genomic Encyclopedia of Archaeal and Bacterial Type Strains, Phase II (KMG-II): from individual species to whole genera.</title>
        <authorList>
            <person name="Goeker M."/>
        </authorList>
    </citation>
    <scope>NUCLEOTIDE SEQUENCE [LARGE SCALE GENOMIC DNA]</scope>
    <source>
        <strain evidence="1 2">ATCC BAA-1139</strain>
    </source>
</reference>
<keyword evidence="2" id="KW-1185">Reference proteome</keyword>
<dbReference type="AlphaFoldDB" id="A0A562VLA2"/>
<dbReference type="OrthoDB" id="5435641at2"/>
<comment type="caution">
    <text evidence="1">The sequence shown here is derived from an EMBL/GenBank/DDBJ whole genome shotgun (WGS) entry which is preliminary data.</text>
</comment>
<gene>
    <name evidence="1" type="ORF">JN12_02487</name>
</gene>
<name>A0A562VLA2_9BACT</name>
<evidence type="ECO:0000313" key="1">
    <source>
        <dbReference type="EMBL" id="TWJ18668.1"/>
    </source>
</evidence>
<dbReference type="RefSeq" id="WP_145023209.1">
    <property type="nucleotide sequence ID" value="NZ_VLLN01000015.1"/>
</dbReference>
<sequence>MSHETETFNTQAEVERVRQRRAEARRKLYRKSRLDRYRAELVAMKQAGASCADLAEWLRSSHRLKIHRSSIDRYLKKLPEMASHGEI</sequence>
<dbReference type="Proteomes" id="UP000319449">
    <property type="component" value="Unassembled WGS sequence"/>
</dbReference>
<organism evidence="1 2">
    <name type="scientific">Geobacter argillaceus</name>
    <dbReference type="NCBI Taxonomy" id="345631"/>
    <lineage>
        <taxon>Bacteria</taxon>
        <taxon>Pseudomonadati</taxon>
        <taxon>Thermodesulfobacteriota</taxon>
        <taxon>Desulfuromonadia</taxon>
        <taxon>Geobacterales</taxon>
        <taxon>Geobacteraceae</taxon>
        <taxon>Geobacter</taxon>
    </lineage>
</organism>
<accession>A0A562VLA2</accession>
<dbReference type="EMBL" id="VLLN01000015">
    <property type="protein sequence ID" value="TWJ18668.1"/>
    <property type="molecule type" value="Genomic_DNA"/>
</dbReference>
<protein>
    <submittedName>
        <fullName evidence="1">Uncharacterized protein</fullName>
    </submittedName>
</protein>